<accession>A0A6F9D639</accession>
<feature type="domain" description="SH3" evidence="16">
    <location>
        <begin position="902"/>
        <end position="964"/>
    </location>
</feature>
<dbReference type="InterPro" id="IPR037844">
    <property type="entry name" value="PH_ASAP"/>
</dbReference>
<dbReference type="SMART" id="SM00326">
    <property type="entry name" value="SH3"/>
    <property type="match status" value="1"/>
</dbReference>
<keyword evidence="6" id="KW-0479">Metal-binding</keyword>
<name>A0A6F9D639_9ASCI</name>
<dbReference type="InterPro" id="IPR011993">
    <property type="entry name" value="PH-like_dom_sf"/>
</dbReference>
<dbReference type="Gene3D" id="2.30.30.40">
    <property type="entry name" value="SH3 Domains"/>
    <property type="match status" value="1"/>
</dbReference>
<dbReference type="CDD" id="cd13251">
    <property type="entry name" value="PH_ASAP"/>
    <property type="match status" value="1"/>
</dbReference>
<dbReference type="PROSITE" id="PS50088">
    <property type="entry name" value="ANK_REPEAT"/>
    <property type="match status" value="1"/>
</dbReference>
<dbReference type="InterPro" id="IPR001164">
    <property type="entry name" value="ArfGAP_dom"/>
</dbReference>
<dbReference type="CDD" id="cd11821">
    <property type="entry name" value="SH3_ASAP"/>
    <property type="match status" value="1"/>
</dbReference>
<dbReference type="SUPFAM" id="SSF57863">
    <property type="entry name" value="ArfGap/RecO-like zinc finger"/>
    <property type="match status" value="1"/>
</dbReference>
<feature type="compositionally biased region" description="Pro residues" evidence="15">
    <location>
        <begin position="804"/>
        <end position="813"/>
    </location>
</feature>
<feature type="domain" description="PH" evidence="17">
    <location>
        <begin position="305"/>
        <end position="397"/>
    </location>
</feature>
<dbReference type="PROSITE" id="PS50297">
    <property type="entry name" value="ANK_REP_REGION"/>
    <property type="match status" value="1"/>
</dbReference>
<dbReference type="SUPFAM" id="SSF48403">
    <property type="entry name" value="Ankyrin repeat"/>
    <property type="match status" value="1"/>
</dbReference>
<keyword evidence="4" id="KW-0343">GTPase activation</keyword>
<evidence type="ECO:0000256" key="8">
    <source>
        <dbReference type="ARBA" id="ARBA00022833"/>
    </source>
</evidence>
<reference evidence="19" key="1">
    <citation type="submission" date="2020-04" db="EMBL/GenBank/DDBJ databases">
        <authorList>
            <person name="Neveu A P."/>
        </authorList>
    </citation>
    <scope>NUCLEOTIDE SEQUENCE</scope>
    <source>
        <tissue evidence="19">Whole embryo</tissue>
    </source>
</reference>
<evidence type="ECO:0000313" key="19">
    <source>
        <dbReference type="EMBL" id="CAB3222743.1"/>
    </source>
</evidence>
<dbReference type="Pfam" id="PF12796">
    <property type="entry name" value="Ank_2"/>
    <property type="match status" value="1"/>
</dbReference>
<keyword evidence="8" id="KW-0862">Zinc</keyword>
<evidence type="ECO:0000256" key="3">
    <source>
        <dbReference type="ARBA" id="ARBA00022443"/>
    </source>
</evidence>
<dbReference type="InterPro" id="IPR038508">
    <property type="entry name" value="ArfGAP_dom_sf"/>
</dbReference>
<evidence type="ECO:0000256" key="10">
    <source>
        <dbReference type="ARBA" id="ARBA00023136"/>
    </source>
</evidence>
<keyword evidence="3 12" id="KW-0728">SH3 domain</keyword>
<evidence type="ECO:0000256" key="6">
    <source>
        <dbReference type="ARBA" id="ARBA00022723"/>
    </source>
</evidence>
<gene>
    <name evidence="19" type="primary">Arfgap11</name>
</gene>
<dbReference type="Gene3D" id="1.10.220.150">
    <property type="entry name" value="Arf GTPase activating protein"/>
    <property type="match status" value="1"/>
</dbReference>
<dbReference type="PROSITE" id="PS50115">
    <property type="entry name" value="ARFGAP"/>
    <property type="match status" value="1"/>
</dbReference>
<evidence type="ECO:0000256" key="2">
    <source>
        <dbReference type="ARBA" id="ARBA00004496"/>
    </source>
</evidence>
<dbReference type="SMART" id="SM00105">
    <property type="entry name" value="ArfGap"/>
    <property type="match status" value="1"/>
</dbReference>
<evidence type="ECO:0000256" key="11">
    <source>
        <dbReference type="PROSITE-ProRule" id="PRU00023"/>
    </source>
</evidence>
<dbReference type="InterPro" id="IPR001849">
    <property type="entry name" value="PH_domain"/>
</dbReference>
<dbReference type="Gene3D" id="1.20.1270.60">
    <property type="entry name" value="Arfaptin homology (AH) domain/BAR domain"/>
    <property type="match status" value="1"/>
</dbReference>
<dbReference type="CDD" id="cd07604">
    <property type="entry name" value="BAR_ASAPs"/>
    <property type="match status" value="1"/>
</dbReference>
<dbReference type="GO" id="GO:0005096">
    <property type="term" value="F:GTPase activator activity"/>
    <property type="evidence" value="ECO:0007669"/>
    <property type="project" value="UniProtKB-KW"/>
</dbReference>
<feature type="region of interest" description="Disordered" evidence="15">
    <location>
        <begin position="708"/>
        <end position="777"/>
    </location>
</feature>
<dbReference type="InterPro" id="IPR004148">
    <property type="entry name" value="BAR_dom"/>
</dbReference>
<dbReference type="PROSITE" id="PS50002">
    <property type="entry name" value="SH3"/>
    <property type="match status" value="1"/>
</dbReference>
<dbReference type="SUPFAM" id="SSF50044">
    <property type="entry name" value="SH3-domain"/>
    <property type="match status" value="1"/>
</dbReference>
<keyword evidence="13" id="KW-0863">Zinc-finger</keyword>
<dbReference type="InterPro" id="IPR027267">
    <property type="entry name" value="AH/BAR_dom_sf"/>
</dbReference>
<dbReference type="GO" id="GO:0016020">
    <property type="term" value="C:membrane"/>
    <property type="evidence" value="ECO:0007669"/>
    <property type="project" value="UniProtKB-SubCell"/>
</dbReference>
<evidence type="ECO:0000256" key="7">
    <source>
        <dbReference type="ARBA" id="ARBA00022737"/>
    </source>
</evidence>
<feature type="coiled-coil region" evidence="14">
    <location>
        <begin position="150"/>
        <end position="177"/>
    </location>
</feature>
<dbReference type="SMART" id="SM00248">
    <property type="entry name" value="ANK"/>
    <property type="match status" value="2"/>
</dbReference>
<dbReference type="GO" id="GO:0005737">
    <property type="term" value="C:cytoplasm"/>
    <property type="evidence" value="ECO:0007669"/>
    <property type="project" value="UniProtKB-SubCell"/>
</dbReference>
<keyword evidence="7" id="KW-0677">Repeat</keyword>
<feature type="region of interest" description="Disordered" evidence="15">
    <location>
        <begin position="838"/>
        <end position="903"/>
    </location>
</feature>
<feature type="region of interest" description="Disordered" evidence="15">
    <location>
        <begin position="791"/>
        <end position="814"/>
    </location>
</feature>
<keyword evidence="10" id="KW-0472">Membrane</keyword>
<feature type="compositionally biased region" description="Basic and acidic residues" evidence="15">
    <location>
        <begin position="857"/>
        <end position="866"/>
    </location>
</feature>
<evidence type="ECO:0000256" key="15">
    <source>
        <dbReference type="SAM" id="MobiDB-lite"/>
    </source>
</evidence>
<dbReference type="InterPro" id="IPR043593">
    <property type="entry name" value="ASAP"/>
</dbReference>
<dbReference type="PANTHER" id="PTHR45854:SF3">
    <property type="entry name" value="ARFGAP WITH SH3 DOMAIN, ANK REPEAT AND PH DOMAIN-CONTAINING PROTEIN"/>
    <property type="match status" value="1"/>
</dbReference>
<evidence type="ECO:0000256" key="14">
    <source>
        <dbReference type="SAM" id="Coils"/>
    </source>
</evidence>
<feature type="compositionally biased region" description="Pro residues" evidence="15">
    <location>
        <begin position="876"/>
        <end position="893"/>
    </location>
</feature>
<evidence type="ECO:0000256" key="1">
    <source>
        <dbReference type="ARBA" id="ARBA00004370"/>
    </source>
</evidence>
<dbReference type="Gene3D" id="1.25.40.950">
    <property type="match status" value="1"/>
</dbReference>
<dbReference type="FunFam" id="2.30.30.40:FF:000012">
    <property type="entry name" value="Arf-GAP with SH3 domain, ANK repeat and PH domain-containing protein 2"/>
    <property type="match status" value="1"/>
</dbReference>
<feature type="domain" description="Arf-GAP" evidence="18">
    <location>
        <begin position="425"/>
        <end position="546"/>
    </location>
</feature>
<dbReference type="PROSITE" id="PS50003">
    <property type="entry name" value="PH_DOMAIN"/>
    <property type="match status" value="1"/>
</dbReference>
<keyword evidence="5" id="KW-0963">Cytoplasm</keyword>
<keyword evidence="14" id="KW-0175">Coiled coil</keyword>
<dbReference type="InterPro" id="IPR037278">
    <property type="entry name" value="ARFGAP/RecO"/>
</dbReference>
<evidence type="ECO:0000256" key="4">
    <source>
        <dbReference type="ARBA" id="ARBA00022468"/>
    </source>
</evidence>
<feature type="compositionally biased region" description="Pro residues" evidence="15">
    <location>
        <begin position="758"/>
        <end position="772"/>
    </location>
</feature>
<proteinExistence type="evidence at transcript level"/>
<keyword evidence="9 11" id="KW-0040">ANK repeat</keyword>
<feature type="compositionally biased region" description="Basic and acidic residues" evidence="15">
    <location>
        <begin position="732"/>
        <end position="750"/>
    </location>
</feature>
<dbReference type="InterPro" id="IPR036770">
    <property type="entry name" value="Ankyrin_rpt-contain_sf"/>
</dbReference>
<evidence type="ECO:0000256" key="9">
    <source>
        <dbReference type="ARBA" id="ARBA00023043"/>
    </source>
</evidence>
<dbReference type="SUPFAM" id="SSF103657">
    <property type="entry name" value="BAR/IMD domain-like"/>
    <property type="match status" value="1"/>
</dbReference>
<protein>
    <submittedName>
        <fullName evidence="19">Zinc finger protein ArfGAP-11</fullName>
    </submittedName>
</protein>
<dbReference type="GO" id="GO:0008270">
    <property type="term" value="F:zinc ion binding"/>
    <property type="evidence" value="ECO:0007669"/>
    <property type="project" value="UniProtKB-KW"/>
</dbReference>
<dbReference type="Gene3D" id="1.25.40.20">
    <property type="entry name" value="Ankyrin repeat-containing domain"/>
    <property type="match status" value="1"/>
</dbReference>
<dbReference type="CDD" id="cd08834">
    <property type="entry name" value="ArfGap_ASAP"/>
    <property type="match status" value="1"/>
</dbReference>
<dbReference type="InterPro" id="IPR001452">
    <property type="entry name" value="SH3_domain"/>
</dbReference>
<evidence type="ECO:0000256" key="5">
    <source>
        <dbReference type="ARBA" id="ARBA00022490"/>
    </source>
</evidence>
<feature type="repeat" description="ANK" evidence="11">
    <location>
        <begin position="626"/>
        <end position="658"/>
    </location>
</feature>
<evidence type="ECO:0000256" key="13">
    <source>
        <dbReference type="PROSITE-ProRule" id="PRU00288"/>
    </source>
</evidence>
<dbReference type="FunFam" id="1.25.40.20:FF:000006">
    <property type="entry name" value="Arf-GAP with SH3 domain, ANK repeat and PH domain-containing protein 2"/>
    <property type="match status" value="1"/>
</dbReference>
<comment type="subcellular location">
    <subcellularLocation>
        <location evidence="2">Cytoplasm</location>
    </subcellularLocation>
    <subcellularLocation>
        <location evidence="1">Membrane</location>
    </subcellularLocation>
</comment>
<evidence type="ECO:0000259" key="16">
    <source>
        <dbReference type="PROSITE" id="PS50002"/>
    </source>
</evidence>
<dbReference type="PANTHER" id="PTHR45854">
    <property type="entry name" value="ASAP FAMILY MEMBER"/>
    <property type="match status" value="1"/>
</dbReference>
<dbReference type="SMART" id="SM00233">
    <property type="entry name" value="PH"/>
    <property type="match status" value="1"/>
</dbReference>
<dbReference type="Pfam" id="PF00018">
    <property type="entry name" value="SH3_1"/>
    <property type="match status" value="1"/>
</dbReference>
<dbReference type="Gene3D" id="2.30.29.30">
    <property type="entry name" value="Pleckstrin-homology domain (PH domain)/Phosphotyrosine-binding domain (PTB)"/>
    <property type="match status" value="1"/>
</dbReference>
<dbReference type="PRINTS" id="PR00405">
    <property type="entry name" value="REVINTRACTNG"/>
</dbReference>
<dbReference type="EMBL" id="LR783000">
    <property type="protein sequence ID" value="CAB3222743.1"/>
    <property type="molecule type" value="mRNA"/>
</dbReference>
<dbReference type="AlphaFoldDB" id="A0A6F9D639"/>
<dbReference type="Pfam" id="PF01412">
    <property type="entry name" value="ArfGap"/>
    <property type="match status" value="1"/>
</dbReference>
<dbReference type="Pfam" id="PF16746">
    <property type="entry name" value="BAR_3"/>
    <property type="match status" value="1"/>
</dbReference>
<sequence>MTEKISVIEFLLETKDDVNSPTTSTFTSKMSLCRATIAALEESLDADRSALKKMKNSTKALHASGQAHVGNEGTFATNLERLGNAALHADESDIGSAFLKFTVFSKELTSLLKNLIANINNVLTFPLEALLKGDLKGIKGDMKRPFDKSWKDYDSKVKQVEREKRQLAKEAGMIRSEITGAEIAEEMEKERRMFQLQVCEYLIKANEIKTKKGVELVQHLIDFYHAQNTFFTDGLKVIEQYRIYAEGLTANLNSLRQTQDEEHRQLVELRSMLKASVSDNDNTPTTAKNQNVYNLHQLQGNKDLGNEKSGYLLKRSEGLRRAWQKRRCVVTGGFLTMSHNNANKPPVKLNLLTSQLKLVPEDKKQFDLVSHNRTYRFMADDEGAAVVWVSVISNSKEDALNQVFGDATCGKNGSEENAGLRELTQSVISEVQRMPGNEICCDCSAPNPTWLSTNLGVLLCIECSGIHREMGVHVSRIQSITLDDLGTAELILAHSIGNENFNDIMEVKLELSMKPDPSSDMEERKSFIRGKYISRHYVTHTCGDDQDALADELKIAIHSCEISSLLQLFAEGADLLAPLPGYFQEEAALHAAVAVTGSDGSSSVVLPLVDFLAQNLGQGLNQKTSTGNTALHICAELNKTECMKLLLRSKAKTDLVNNNGDTALAIAKQNNHLACVELLEQAASGKFTPMVYVDVDWNLTFDDDEFVSDDELDDRPGPYNQNQGFGVSPHKATPENHRPRPVSFKEKPRPSIDQSAPLLPPRTNPANPPAIPPHQGALSRNRSLTVQPMSNLAEHTSRRTSTDPMPPPLPVKPALPAKTIHHAATNNLNQSPFMSAALQDQQKRNQPPDPKTAPKNLHPDDAEKTRSLPRNVLPPGGDPPEVLPRTPDPPVPLPRASVPSATRPKRVRAIYDCEADNNDELTFVENEIIIVTGVEDQDWWVGHVEHQPHRTGVFPVSFVHILTD</sequence>
<dbReference type="Pfam" id="PF00169">
    <property type="entry name" value="PH"/>
    <property type="match status" value="1"/>
</dbReference>
<evidence type="ECO:0000259" key="18">
    <source>
        <dbReference type="PROSITE" id="PS50115"/>
    </source>
</evidence>
<dbReference type="InterPro" id="IPR002110">
    <property type="entry name" value="Ankyrin_rpt"/>
</dbReference>
<evidence type="ECO:0000259" key="17">
    <source>
        <dbReference type="PROSITE" id="PS50003"/>
    </source>
</evidence>
<dbReference type="InterPro" id="IPR036028">
    <property type="entry name" value="SH3-like_dom_sf"/>
</dbReference>
<organism evidence="19">
    <name type="scientific">Phallusia mammillata</name>
    <dbReference type="NCBI Taxonomy" id="59560"/>
    <lineage>
        <taxon>Eukaryota</taxon>
        <taxon>Metazoa</taxon>
        <taxon>Chordata</taxon>
        <taxon>Tunicata</taxon>
        <taxon>Ascidiacea</taxon>
        <taxon>Phlebobranchia</taxon>
        <taxon>Ascidiidae</taxon>
        <taxon>Phallusia</taxon>
    </lineage>
</organism>
<evidence type="ECO:0000256" key="12">
    <source>
        <dbReference type="PROSITE-ProRule" id="PRU00192"/>
    </source>
</evidence>
<dbReference type="InterPro" id="IPR035836">
    <property type="entry name" value="ASAP1-like_SH3"/>
</dbReference>
<dbReference type="SUPFAM" id="SSF50729">
    <property type="entry name" value="PH domain-like"/>
    <property type="match status" value="1"/>
</dbReference>